<dbReference type="GO" id="GO:0016491">
    <property type="term" value="F:oxidoreductase activity"/>
    <property type="evidence" value="ECO:0007669"/>
    <property type="project" value="UniProtKB-KW"/>
</dbReference>
<dbReference type="EMBL" id="SMAB01000009">
    <property type="protein sequence ID" value="TCS82455.1"/>
    <property type="molecule type" value="Genomic_DNA"/>
</dbReference>
<dbReference type="Proteomes" id="UP000295788">
    <property type="component" value="Unassembled WGS sequence"/>
</dbReference>
<keyword evidence="8" id="KW-0408">Iron</keyword>
<evidence type="ECO:0000256" key="5">
    <source>
        <dbReference type="ARBA" id="ARBA00022723"/>
    </source>
</evidence>
<organism evidence="11 12">
    <name type="scientific">Tepidibacillus fermentans</name>
    <dbReference type="NCBI Taxonomy" id="1281767"/>
    <lineage>
        <taxon>Bacteria</taxon>
        <taxon>Bacillati</taxon>
        <taxon>Bacillota</taxon>
        <taxon>Bacilli</taxon>
        <taxon>Bacillales</taxon>
        <taxon>Bacillaceae</taxon>
        <taxon>Tepidibacillus</taxon>
    </lineage>
</organism>
<keyword evidence="12" id="KW-1185">Reference proteome</keyword>
<dbReference type="Pfam" id="PF00384">
    <property type="entry name" value="Molybdopterin"/>
    <property type="match status" value="1"/>
</dbReference>
<dbReference type="CDD" id="cd02758">
    <property type="entry name" value="MopB_Tetrathionate-Ra"/>
    <property type="match status" value="1"/>
</dbReference>
<comment type="cofactor">
    <cofactor evidence="1">
        <name>Mo-bis(molybdopterin guanine dinucleotide)</name>
        <dbReference type="ChEBI" id="CHEBI:60539"/>
    </cofactor>
</comment>
<comment type="caution">
    <text evidence="11">The sequence shown here is derived from an EMBL/GenBank/DDBJ whole genome shotgun (WGS) entry which is preliminary data.</text>
</comment>
<dbReference type="PANTHER" id="PTHR43742:SF9">
    <property type="entry name" value="TETRATHIONATE REDUCTASE SUBUNIT A"/>
    <property type="match status" value="1"/>
</dbReference>
<accession>A0A4R3KGZ1</accession>
<evidence type="ECO:0000313" key="11">
    <source>
        <dbReference type="EMBL" id="TCS82455.1"/>
    </source>
</evidence>
<sequence>MKLNRRDFLKASAFIGSLSIFGIGLGKVAADENFRPTSSRKKSSTKTGQEPEIKVDLKTGKVELNPNYVMRNSVCLGCFSVCGNRLKIDKKTGQIVKVFGNPYHPNSAQNPLKYDAPLLEAYLSASRYEEKGIINRATVCPRGNSAFETTYDPQRILVPLKRNGERGSGKWKPISYEELLNETVNGGKLFQEIGEDREIEGFKQVHDLKTLIDPNRKELGAKVNQMVFLGGRYDGRTEFTKRFVQAYGTVNSYGHTGICGGARRVAFQAFTDEWKKSPHMKPDFDESNFIIFFGTAPGQAGNPYQPIARKTANAASEGNLQFVVIDPILPNLTGTKGKWIPIKPGQDGALAMGMIRWILENSRYNEKYLSAVNEESAKQIGYPSWTNAAYLIIDDPKHPNYRKFLRAADLGIGAEDEYVVIDRDTLQVSTNKKSKFGQILFKGEVQGKDGSKIPVKTSLMALKENAEKYTLKEYSQQSGVPVEKITWLADEFSKRGAKVGTDHHGGPSMHPNGFYSSLAIILLNALVGSVNKKGGMSKSAGGFKTFDEGPKYDLLNIPGAQKPKGVKLSREKFAYENTTEYKEKVAKGENPYPAKEPYYPFAQEMMQEIIPSAIKGYPYRPKILLNHQMNPLYTVPGLYQKDIIEGLKDPKNIPLIISIDVVMGETTAYADYIVPDTVFYESWGLPSVWNGMVNKVSATRLPVVTPKTPKLADGRHINMETYLIDIAKMLGLPGFGDQAIPGTDGKLYPLHRQEDFYLRAIANIAYDGKKPVKDVKPEEVKLVEIDEALKGFEDILKPEEWKKVLYVLVRGGRFEARENAYEGDDLKYKYPRVLNIYNEFVGSSKNSLTGEYFEGTAAYIEPAFSDGKAIKEVYPESEWPFNLISYKSRFRSTSTLANISKLRNIKESNQIQIPREAALKLGIRDGDQVKIVTSTGEAVGQAKIRDGLMPGTIAIAFGYGHWEYGSRTYQVGGKKVSGNEKIAAGVALNPIAHREKNGNMVNDPVSGAISRNDTRAKLMKL</sequence>
<dbReference type="Gene3D" id="3.40.228.10">
    <property type="entry name" value="Dimethylsulfoxide Reductase, domain 2"/>
    <property type="match status" value="1"/>
</dbReference>
<dbReference type="RefSeq" id="WP_207893662.1">
    <property type="nucleotide sequence ID" value="NZ_SMAB01000009.1"/>
</dbReference>
<reference evidence="11 12" key="1">
    <citation type="submission" date="2019-03" db="EMBL/GenBank/DDBJ databases">
        <title>Genomic Encyclopedia of Type Strains, Phase IV (KMG-IV): sequencing the most valuable type-strain genomes for metagenomic binning, comparative biology and taxonomic classification.</title>
        <authorList>
            <person name="Goeker M."/>
        </authorList>
    </citation>
    <scope>NUCLEOTIDE SEQUENCE [LARGE SCALE GENOMIC DNA]</scope>
    <source>
        <strain evidence="11 12">DSM 23802</strain>
    </source>
</reference>
<dbReference type="GO" id="GO:0051539">
    <property type="term" value="F:4 iron, 4 sulfur cluster binding"/>
    <property type="evidence" value="ECO:0007669"/>
    <property type="project" value="UniProtKB-KW"/>
</dbReference>
<evidence type="ECO:0000256" key="1">
    <source>
        <dbReference type="ARBA" id="ARBA00001942"/>
    </source>
</evidence>
<dbReference type="Gene3D" id="3.40.50.740">
    <property type="match status" value="1"/>
</dbReference>
<protein>
    <submittedName>
        <fullName evidence="11">Tetrathionate reductase alpha subunit</fullName>
    </submittedName>
</protein>
<evidence type="ECO:0000256" key="3">
    <source>
        <dbReference type="ARBA" id="ARBA00022485"/>
    </source>
</evidence>
<dbReference type="InterPro" id="IPR041929">
    <property type="entry name" value="Tetrathionate-R_A_N"/>
</dbReference>
<keyword evidence="7" id="KW-0560">Oxidoreductase</keyword>
<keyword evidence="6" id="KW-0732">Signal</keyword>
<dbReference type="SUPFAM" id="SSF50692">
    <property type="entry name" value="ADC-like"/>
    <property type="match status" value="1"/>
</dbReference>
<feature type="domain" description="4Fe-4S Mo/W bis-MGD-type" evidence="10">
    <location>
        <begin position="70"/>
        <end position="154"/>
    </location>
</feature>
<evidence type="ECO:0000256" key="4">
    <source>
        <dbReference type="ARBA" id="ARBA00022505"/>
    </source>
</evidence>
<dbReference type="InterPro" id="IPR009010">
    <property type="entry name" value="Asp_de-COase-like_dom_sf"/>
</dbReference>
<evidence type="ECO:0000256" key="8">
    <source>
        <dbReference type="ARBA" id="ARBA00023004"/>
    </source>
</evidence>
<dbReference type="InterPro" id="IPR050612">
    <property type="entry name" value="Prok_Mopterin_Oxidored"/>
</dbReference>
<dbReference type="GO" id="GO:0043546">
    <property type="term" value="F:molybdopterin cofactor binding"/>
    <property type="evidence" value="ECO:0007669"/>
    <property type="project" value="InterPro"/>
</dbReference>
<keyword evidence="3" id="KW-0004">4Fe-4S</keyword>
<dbReference type="GO" id="GO:0046872">
    <property type="term" value="F:metal ion binding"/>
    <property type="evidence" value="ECO:0007669"/>
    <property type="project" value="UniProtKB-KW"/>
</dbReference>
<keyword evidence="9" id="KW-0411">Iron-sulfur</keyword>
<dbReference type="InterPro" id="IPR006657">
    <property type="entry name" value="MoPterin_dinucl-bd_dom"/>
</dbReference>
<dbReference type="AlphaFoldDB" id="A0A4R3KGZ1"/>
<dbReference type="Pfam" id="PF01568">
    <property type="entry name" value="Molydop_binding"/>
    <property type="match status" value="1"/>
</dbReference>
<keyword evidence="4" id="KW-0500">Molybdenum</keyword>
<evidence type="ECO:0000256" key="2">
    <source>
        <dbReference type="ARBA" id="ARBA00010312"/>
    </source>
</evidence>
<dbReference type="InterPro" id="IPR006963">
    <property type="entry name" value="Mopterin_OxRdtase_4Fe-4S_dom"/>
</dbReference>
<gene>
    <name evidence="11" type="ORF">EDD72_10922</name>
</gene>
<dbReference type="SUPFAM" id="SSF53706">
    <property type="entry name" value="Formate dehydrogenase/DMSO reductase, domains 1-3"/>
    <property type="match status" value="1"/>
</dbReference>
<evidence type="ECO:0000313" key="12">
    <source>
        <dbReference type="Proteomes" id="UP000295788"/>
    </source>
</evidence>
<dbReference type="CDD" id="cd02780">
    <property type="entry name" value="MopB_CT_Tetrathionate_Arsenate-R"/>
    <property type="match status" value="1"/>
</dbReference>
<dbReference type="SMART" id="SM00926">
    <property type="entry name" value="Molybdop_Fe4S4"/>
    <property type="match status" value="1"/>
</dbReference>
<proteinExistence type="inferred from homology"/>
<dbReference type="InterPro" id="IPR006656">
    <property type="entry name" value="Mopterin_OxRdtase"/>
</dbReference>
<evidence type="ECO:0000256" key="7">
    <source>
        <dbReference type="ARBA" id="ARBA00023002"/>
    </source>
</evidence>
<dbReference type="InterPro" id="IPR006311">
    <property type="entry name" value="TAT_signal"/>
</dbReference>
<keyword evidence="5" id="KW-0479">Metal-binding</keyword>
<name>A0A4R3KGZ1_9BACI</name>
<dbReference type="Gene3D" id="3.30.200.210">
    <property type="match status" value="1"/>
</dbReference>
<dbReference type="InterPro" id="IPR037946">
    <property type="entry name" value="MopB_CT_Tetrathionate"/>
</dbReference>
<evidence type="ECO:0000256" key="6">
    <source>
        <dbReference type="ARBA" id="ARBA00022729"/>
    </source>
</evidence>
<evidence type="ECO:0000259" key="10">
    <source>
        <dbReference type="PROSITE" id="PS51669"/>
    </source>
</evidence>
<dbReference type="PANTHER" id="PTHR43742">
    <property type="entry name" value="TRIMETHYLAMINE-N-OXIDE REDUCTASE"/>
    <property type="match status" value="1"/>
</dbReference>
<comment type="similarity">
    <text evidence="2">Belongs to the prokaryotic molybdopterin-containing oxidoreductase family.</text>
</comment>
<dbReference type="PROSITE" id="PS51318">
    <property type="entry name" value="TAT"/>
    <property type="match status" value="1"/>
</dbReference>
<evidence type="ECO:0000256" key="9">
    <source>
        <dbReference type="ARBA" id="ARBA00023014"/>
    </source>
</evidence>
<dbReference type="PROSITE" id="PS51669">
    <property type="entry name" value="4FE4S_MOW_BIS_MGD"/>
    <property type="match status" value="1"/>
</dbReference>
<dbReference type="Gene3D" id="2.40.40.20">
    <property type="match status" value="1"/>
</dbReference>